<accession>A0A453IS31</accession>
<evidence type="ECO:0000256" key="1">
    <source>
        <dbReference type="SAM" id="MobiDB-lite"/>
    </source>
</evidence>
<dbReference type="Gene3D" id="3.20.20.140">
    <property type="entry name" value="Metal-dependent hydrolases"/>
    <property type="match status" value="1"/>
</dbReference>
<dbReference type="InterPro" id="IPR004013">
    <property type="entry name" value="PHP_dom"/>
</dbReference>
<dbReference type="EnsemblPlants" id="AET4Gv20658300.12">
    <property type="protein sequence ID" value="AET4Gv20658300.12"/>
    <property type="gene ID" value="AET4Gv20658300"/>
</dbReference>
<name>A0A453IS31_AEGTS</name>
<reference evidence="3" key="5">
    <citation type="journal article" date="2021" name="G3 (Bethesda)">
        <title>Aegilops tauschii genome assembly Aet v5.0 features greater sequence contiguity and improved annotation.</title>
        <authorList>
            <person name="Wang L."/>
            <person name="Zhu T."/>
            <person name="Rodriguez J.C."/>
            <person name="Deal K.R."/>
            <person name="Dubcovsky J."/>
            <person name="McGuire P.E."/>
            <person name="Lux T."/>
            <person name="Spannagl M."/>
            <person name="Mayer K.F.X."/>
            <person name="Baldrich P."/>
            <person name="Meyers B.C."/>
            <person name="Huo N."/>
            <person name="Gu Y.Q."/>
            <person name="Zhou H."/>
            <person name="Devos K.M."/>
            <person name="Bennetzen J.L."/>
            <person name="Unver T."/>
            <person name="Budak H."/>
            <person name="Gulick P.J."/>
            <person name="Galiba G."/>
            <person name="Kalapos B."/>
            <person name="Nelson D.R."/>
            <person name="Li P."/>
            <person name="You F.M."/>
            <person name="Luo M.C."/>
            <person name="Dvorak J."/>
        </authorList>
    </citation>
    <scope>NUCLEOTIDE SEQUENCE [LARGE SCALE GENOMIC DNA]</scope>
    <source>
        <strain evidence="3">cv. AL8/78</strain>
    </source>
</reference>
<dbReference type="InterPro" id="IPR003141">
    <property type="entry name" value="Pol/His_phosphatase_N"/>
</dbReference>
<keyword evidence="4" id="KW-1185">Reference proteome</keyword>
<proteinExistence type="predicted"/>
<dbReference type="PANTHER" id="PTHR42924">
    <property type="entry name" value="EXONUCLEASE"/>
    <property type="match status" value="1"/>
</dbReference>
<dbReference type="InterPro" id="IPR016195">
    <property type="entry name" value="Pol/histidinol_Pase-like"/>
</dbReference>
<dbReference type="Gene3D" id="1.10.150.650">
    <property type="match status" value="1"/>
</dbReference>
<reference evidence="3" key="3">
    <citation type="journal article" date="2017" name="Nature">
        <title>Genome sequence of the progenitor of the wheat D genome Aegilops tauschii.</title>
        <authorList>
            <person name="Luo M.C."/>
            <person name="Gu Y.Q."/>
            <person name="Puiu D."/>
            <person name="Wang H."/>
            <person name="Twardziok S.O."/>
            <person name="Deal K.R."/>
            <person name="Huo N."/>
            <person name="Zhu T."/>
            <person name="Wang L."/>
            <person name="Wang Y."/>
            <person name="McGuire P.E."/>
            <person name="Liu S."/>
            <person name="Long H."/>
            <person name="Ramasamy R.K."/>
            <person name="Rodriguez J.C."/>
            <person name="Van S.L."/>
            <person name="Yuan L."/>
            <person name="Wang Z."/>
            <person name="Xia Z."/>
            <person name="Xiao L."/>
            <person name="Anderson O.D."/>
            <person name="Ouyang S."/>
            <person name="Liang Y."/>
            <person name="Zimin A.V."/>
            <person name="Pertea G."/>
            <person name="Qi P."/>
            <person name="Bennetzen J.L."/>
            <person name="Dai X."/>
            <person name="Dawson M.W."/>
            <person name="Muller H.G."/>
            <person name="Kugler K."/>
            <person name="Rivarola-Duarte L."/>
            <person name="Spannagl M."/>
            <person name="Mayer K.F.X."/>
            <person name="Lu F.H."/>
            <person name="Bevan M.W."/>
            <person name="Leroy P."/>
            <person name="Li P."/>
            <person name="You F.M."/>
            <person name="Sun Q."/>
            <person name="Liu Z."/>
            <person name="Lyons E."/>
            <person name="Wicker T."/>
            <person name="Salzberg S.L."/>
            <person name="Devos K.M."/>
            <person name="Dvorak J."/>
        </authorList>
    </citation>
    <scope>NUCLEOTIDE SEQUENCE [LARGE SCALE GENOMIC DNA]</scope>
    <source>
        <strain evidence="3">cv. AL8/78</strain>
    </source>
</reference>
<reference evidence="4" key="1">
    <citation type="journal article" date="2014" name="Science">
        <title>Ancient hybridizations among the ancestral genomes of bread wheat.</title>
        <authorList>
            <consortium name="International Wheat Genome Sequencing Consortium,"/>
            <person name="Marcussen T."/>
            <person name="Sandve S.R."/>
            <person name="Heier L."/>
            <person name="Spannagl M."/>
            <person name="Pfeifer M."/>
            <person name="Jakobsen K.S."/>
            <person name="Wulff B.B."/>
            <person name="Steuernagel B."/>
            <person name="Mayer K.F."/>
            <person name="Olsen O.A."/>
        </authorList>
    </citation>
    <scope>NUCLEOTIDE SEQUENCE [LARGE SCALE GENOMIC DNA]</scope>
    <source>
        <strain evidence="4">cv. AL8/78</strain>
    </source>
</reference>
<feature type="domain" description="Polymerase/histidinol phosphatase N-terminal" evidence="2">
    <location>
        <begin position="85"/>
        <end position="150"/>
    </location>
</feature>
<feature type="region of interest" description="Disordered" evidence="1">
    <location>
        <begin position="1"/>
        <end position="38"/>
    </location>
</feature>
<dbReference type="SMART" id="SM00481">
    <property type="entry name" value="POLIIIAc"/>
    <property type="match status" value="1"/>
</dbReference>
<dbReference type="SUPFAM" id="SSF89550">
    <property type="entry name" value="PHP domain-like"/>
    <property type="match status" value="1"/>
</dbReference>
<organism evidence="3 4">
    <name type="scientific">Aegilops tauschii subsp. strangulata</name>
    <name type="common">Goatgrass</name>
    <dbReference type="NCBI Taxonomy" id="200361"/>
    <lineage>
        <taxon>Eukaryota</taxon>
        <taxon>Viridiplantae</taxon>
        <taxon>Streptophyta</taxon>
        <taxon>Embryophyta</taxon>
        <taxon>Tracheophyta</taxon>
        <taxon>Spermatophyta</taxon>
        <taxon>Magnoliopsida</taxon>
        <taxon>Liliopsida</taxon>
        <taxon>Poales</taxon>
        <taxon>Poaceae</taxon>
        <taxon>BOP clade</taxon>
        <taxon>Pooideae</taxon>
        <taxon>Triticodae</taxon>
        <taxon>Triticeae</taxon>
        <taxon>Triticinae</taxon>
        <taxon>Aegilops</taxon>
    </lineage>
</organism>
<feature type="compositionally biased region" description="Basic residues" evidence="1">
    <location>
        <begin position="21"/>
        <end position="35"/>
    </location>
</feature>
<dbReference type="PANTHER" id="PTHR42924:SF17">
    <property type="entry name" value="OS03G0192000 PROTEIN"/>
    <property type="match status" value="1"/>
</dbReference>
<dbReference type="GO" id="GO:0004534">
    <property type="term" value="F:5'-3' RNA exonuclease activity"/>
    <property type="evidence" value="ECO:0007669"/>
    <property type="project" value="TreeGrafter"/>
</dbReference>
<dbReference type="Pfam" id="PF02811">
    <property type="entry name" value="PHP"/>
    <property type="match status" value="1"/>
</dbReference>
<evidence type="ECO:0000313" key="3">
    <source>
        <dbReference type="EnsemblPlants" id="AET4Gv20658300.12"/>
    </source>
</evidence>
<dbReference type="FunFam" id="1.10.150.650:FF:000002">
    <property type="entry name" value="PHP domain-containing protein"/>
    <property type="match status" value="1"/>
</dbReference>
<dbReference type="Gramene" id="AET4Gv20658300.12">
    <property type="protein sequence ID" value="AET4Gv20658300.12"/>
    <property type="gene ID" value="AET4Gv20658300"/>
</dbReference>
<reference evidence="3" key="4">
    <citation type="submission" date="2019-03" db="UniProtKB">
        <authorList>
            <consortium name="EnsemblPlants"/>
        </authorList>
    </citation>
    <scope>IDENTIFICATION</scope>
</reference>
<dbReference type="AlphaFoldDB" id="A0A453IS31"/>
<protein>
    <recommendedName>
        <fullName evidence="2">Polymerase/histidinol phosphatase N-terminal domain-containing protein</fullName>
    </recommendedName>
</protein>
<dbReference type="GO" id="GO:0035312">
    <property type="term" value="F:5'-3' DNA exonuclease activity"/>
    <property type="evidence" value="ECO:0007669"/>
    <property type="project" value="TreeGrafter"/>
</dbReference>
<reference evidence="4" key="2">
    <citation type="journal article" date="2017" name="Nat. Plants">
        <title>The Aegilops tauschii genome reveals multiple impacts of transposons.</title>
        <authorList>
            <person name="Zhao G."/>
            <person name="Zou C."/>
            <person name="Li K."/>
            <person name="Wang K."/>
            <person name="Li T."/>
            <person name="Gao L."/>
            <person name="Zhang X."/>
            <person name="Wang H."/>
            <person name="Yang Z."/>
            <person name="Liu X."/>
            <person name="Jiang W."/>
            <person name="Mao L."/>
            <person name="Kong X."/>
            <person name="Jiao Y."/>
            <person name="Jia J."/>
        </authorList>
    </citation>
    <scope>NUCLEOTIDE SEQUENCE [LARGE SCALE GENOMIC DNA]</scope>
    <source>
        <strain evidence="4">cv. AL8/78</strain>
    </source>
</reference>
<dbReference type="Proteomes" id="UP000015105">
    <property type="component" value="Chromosome 4D"/>
</dbReference>
<evidence type="ECO:0000313" key="4">
    <source>
        <dbReference type="Proteomes" id="UP000015105"/>
    </source>
</evidence>
<dbReference type="InterPro" id="IPR052018">
    <property type="entry name" value="PHP_domain"/>
</dbReference>
<evidence type="ECO:0000259" key="2">
    <source>
        <dbReference type="SMART" id="SM00481"/>
    </source>
</evidence>
<sequence length="236" mass="25704">FLPLDRSRLCHRNLPNPAMGTKKKTKPSRGRKKPRTSADQALALDYVRAWAHPTPPPEPSADAVDGFLPPHAARMACGGGANVLFELHSHSNHSDGFLSPSALVERAHRNGVKVLALTDHDTMAGIPEAMSAAHKCGIRIIPGVEISALHSPRFDELDNMLLNIREGRYLRAKNMLAKLNSLKVPIKWEHVTKIAGEGVAPGRLHIARALVEAGYVDNVRQAFNKYLGNDGPAYAT</sequence>